<protein>
    <submittedName>
        <fullName evidence="2">Aminoglycoside phosphotransferase</fullName>
    </submittedName>
</protein>
<evidence type="ECO:0000313" key="3">
    <source>
        <dbReference type="Proteomes" id="UP000321058"/>
    </source>
</evidence>
<reference evidence="2 3" key="1">
    <citation type="submission" date="2019-07" db="EMBL/GenBank/DDBJ databases">
        <title>Whole genome shotgun sequence of Reyranella soli NBRC 108950.</title>
        <authorList>
            <person name="Hosoyama A."/>
            <person name="Uohara A."/>
            <person name="Ohji S."/>
            <person name="Ichikawa N."/>
        </authorList>
    </citation>
    <scope>NUCLEOTIDE SEQUENCE [LARGE SCALE GENOMIC DNA]</scope>
    <source>
        <strain evidence="2 3">NBRC 108950</strain>
    </source>
</reference>
<sequence length="325" mass="35936">MRADFVRRAGWGDAGERLLAGDASFRKYFRLTRPRASAVVMDAPAPQEDVRPFVRIGRHLIELGLSAPAIHAVDEDNGFLLLEDLGDDTFARVLAAGGDEAELYQRATDVLVVLHRAGPRAVLPGLNAYTGEALVDAAMLLPEWYLPAAAARPTPDEEAAAYRAAWRACLANLPPMADTLLLRDYHKDNLLWLPGRPGARACGLLDFQDAQQGHPAYDLASLIEDARRDVAPAVHAACLARYLGETGLDAQDFAAGFALMAAQRHARIIGLFVRLLERDGKPEYLPYLPRVWRMFEHALRHDALKPLRAWVDRLLPCELRRIGVT</sequence>
<dbReference type="SUPFAM" id="SSF56112">
    <property type="entry name" value="Protein kinase-like (PK-like)"/>
    <property type="match status" value="1"/>
</dbReference>
<feature type="domain" description="Aminoglycoside phosphotransferase" evidence="1">
    <location>
        <begin position="18"/>
        <end position="246"/>
    </location>
</feature>
<organism evidence="2 3">
    <name type="scientific">Reyranella soli</name>
    <dbReference type="NCBI Taxonomy" id="1230389"/>
    <lineage>
        <taxon>Bacteria</taxon>
        <taxon>Pseudomonadati</taxon>
        <taxon>Pseudomonadota</taxon>
        <taxon>Alphaproteobacteria</taxon>
        <taxon>Hyphomicrobiales</taxon>
        <taxon>Reyranellaceae</taxon>
        <taxon>Reyranella</taxon>
    </lineage>
</organism>
<comment type="caution">
    <text evidence="2">The sequence shown here is derived from an EMBL/GenBank/DDBJ whole genome shotgun (WGS) entry which is preliminary data.</text>
</comment>
<dbReference type="Pfam" id="PF01636">
    <property type="entry name" value="APH"/>
    <property type="match status" value="1"/>
</dbReference>
<dbReference type="InterPro" id="IPR011009">
    <property type="entry name" value="Kinase-like_dom_sf"/>
</dbReference>
<keyword evidence="2" id="KW-0808">Transferase</keyword>
<accession>A0A512NM29</accession>
<evidence type="ECO:0000313" key="2">
    <source>
        <dbReference type="EMBL" id="GEP60005.1"/>
    </source>
</evidence>
<keyword evidence="3" id="KW-1185">Reference proteome</keyword>
<dbReference type="Proteomes" id="UP000321058">
    <property type="component" value="Unassembled WGS sequence"/>
</dbReference>
<dbReference type="InterPro" id="IPR002575">
    <property type="entry name" value="Aminoglycoside_PTrfase"/>
</dbReference>
<dbReference type="AlphaFoldDB" id="A0A512NM29"/>
<evidence type="ECO:0000259" key="1">
    <source>
        <dbReference type="Pfam" id="PF01636"/>
    </source>
</evidence>
<name>A0A512NM29_9HYPH</name>
<dbReference type="GO" id="GO:0016740">
    <property type="term" value="F:transferase activity"/>
    <property type="evidence" value="ECO:0007669"/>
    <property type="project" value="UniProtKB-KW"/>
</dbReference>
<dbReference type="Gene3D" id="3.30.200.20">
    <property type="entry name" value="Phosphorylase Kinase, domain 1"/>
    <property type="match status" value="1"/>
</dbReference>
<proteinExistence type="predicted"/>
<gene>
    <name evidence="2" type="ORF">RSO01_71710</name>
</gene>
<dbReference type="RefSeq" id="WP_218037558.1">
    <property type="nucleotide sequence ID" value="NZ_BKAJ01000147.1"/>
</dbReference>
<dbReference type="EMBL" id="BKAJ01000147">
    <property type="protein sequence ID" value="GEP60005.1"/>
    <property type="molecule type" value="Genomic_DNA"/>
</dbReference>
<dbReference type="Gene3D" id="3.90.1200.10">
    <property type="match status" value="1"/>
</dbReference>